<dbReference type="Proteomes" id="UP000676336">
    <property type="component" value="Unassembled WGS sequence"/>
</dbReference>
<dbReference type="EMBL" id="CAJOBI010136694">
    <property type="protein sequence ID" value="CAF4749015.1"/>
    <property type="molecule type" value="Genomic_DNA"/>
</dbReference>
<proteinExistence type="predicted"/>
<dbReference type="PANTHER" id="PTHR12826:SF13">
    <property type="entry name" value="RNA-BINDING PROTEIN PNO1"/>
    <property type="match status" value="1"/>
</dbReference>
<accession>A0A8S3BJA9</accession>
<sequence length="37" mass="4218">DFIKAFALGFDVEDALALIRLDDLFLESFEINDGKQK</sequence>
<dbReference type="EMBL" id="CAJOBI010157450">
    <property type="protein sequence ID" value="CAF4837544.1"/>
    <property type="molecule type" value="Genomic_DNA"/>
</dbReference>
<evidence type="ECO:0000313" key="4">
    <source>
        <dbReference type="Proteomes" id="UP000676336"/>
    </source>
</evidence>
<dbReference type="GO" id="GO:0005634">
    <property type="term" value="C:nucleus"/>
    <property type="evidence" value="ECO:0007669"/>
    <property type="project" value="TreeGrafter"/>
</dbReference>
<dbReference type="PANTHER" id="PTHR12826">
    <property type="entry name" value="RIBONUCLEASE Y"/>
    <property type="match status" value="1"/>
</dbReference>
<protein>
    <submittedName>
        <fullName evidence="3">Uncharacterized protein</fullName>
    </submittedName>
</protein>
<name>A0A8S3BJA9_9BILA</name>
<comment type="caution">
    <text evidence="3">The sequence shown here is derived from an EMBL/GenBank/DDBJ whole genome shotgun (WGS) entry which is preliminary data.</text>
</comment>
<dbReference type="GO" id="GO:0003723">
    <property type="term" value="F:RNA binding"/>
    <property type="evidence" value="ECO:0007669"/>
    <property type="project" value="UniProtKB-KW"/>
</dbReference>
<dbReference type="AlphaFoldDB" id="A0A8S3BJA9"/>
<evidence type="ECO:0000313" key="2">
    <source>
        <dbReference type="EMBL" id="CAF4749015.1"/>
    </source>
</evidence>
<evidence type="ECO:0000256" key="1">
    <source>
        <dbReference type="ARBA" id="ARBA00022884"/>
    </source>
</evidence>
<evidence type="ECO:0000313" key="3">
    <source>
        <dbReference type="EMBL" id="CAF4837544.1"/>
    </source>
</evidence>
<feature type="non-terminal residue" evidence="3">
    <location>
        <position position="1"/>
    </location>
</feature>
<organism evidence="3 4">
    <name type="scientific">Rotaria magnacalcarata</name>
    <dbReference type="NCBI Taxonomy" id="392030"/>
    <lineage>
        <taxon>Eukaryota</taxon>
        <taxon>Metazoa</taxon>
        <taxon>Spiralia</taxon>
        <taxon>Gnathifera</taxon>
        <taxon>Rotifera</taxon>
        <taxon>Eurotatoria</taxon>
        <taxon>Bdelloidea</taxon>
        <taxon>Philodinida</taxon>
        <taxon>Philodinidae</taxon>
        <taxon>Rotaria</taxon>
    </lineage>
</organism>
<keyword evidence="1" id="KW-0694">RNA-binding</keyword>
<reference evidence="3" key="1">
    <citation type="submission" date="2021-02" db="EMBL/GenBank/DDBJ databases">
        <authorList>
            <person name="Nowell W R."/>
        </authorList>
    </citation>
    <scope>NUCLEOTIDE SEQUENCE</scope>
</reference>
<gene>
    <name evidence="2" type="ORF">SMN809_LOCUS45043</name>
    <name evidence="3" type="ORF">SMN809_LOCUS48778</name>
</gene>